<organism evidence="2 3">
    <name type="scientific">Agromyces fucosus</name>
    <dbReference type="NCBI Taxonomy" id="41985"/>
    <lineage>
        <taxon>Bacteria</taxon>
        <taxon>Bacillati</taxon>
        <taxon>Actinomycetota</taxon>
        <taxon>Actinomycetes</taxon>
        <taxon>Micrococcales</taxon>
        <taxon>Microbacteriaceae</taxon>
        <taxon>Agromyces</taxon>
    </lineage>
</organism>
<dbReference type="GO" id="GO:0004497">
    <property type="term" value="F:monooxygenase activity"/>
    <property type="evidence" value="ECO:0007669"/>
    <property type="project" value="UniProtKB-KW"/>
</dbReference>
<protein>
    <submittedName>
        <fullName evidence="2">Antibiotic biosynthesis monooxygenase</fullName>
    </submittedName>
</protein>
<dbReference type="SUPFAM" id="SSF54909">
    <property type="entry name" value="Dimeric alpha+beta barrel"/>
    <property type="match status" value="1"/>
</dbReference>
<gene>
    <name evidence="2" type="ORF">ESP57_10160</name>
</gene>
<keyword evidence="2" id="KW-0503">Monooxygenase</keyword>
<dbReference type="InterPro" id="IPR011008">
    <property type="entry name" value="Dimeric_a/b-barrel"/>
</dbReference>
<keyword evidence="2" id="KW-0560">Oxidoreductase</keyword>
<dbReference type="InterPro" id="IPR007138">
    <property type="entry name" value="ABM_dom"/>
</dbReference>
<dbReference type="AlphaFoldDB" id="A0A4V1QSU5"/>
<dbReference type="Gene3D" id="3.30.70.100">
    <property type="match status" value="1"/>
</dbReference>
<feature type="domain" description="ABM" evidence="1">
    <location>
        <begin position="3"/>
        <end position="46"/>
    </location>
</feature>
<evidence type="ECO:0000259" key="1">
    <source>
        <dbReference type="Pfam" id="PF03992"/>
    </source>
</evidence>
<dbReference type="EMBL" id="SDPO01000002">
    <property type="protein sequence ID" value="RXZ49613.1"/>
    <property type="molecule type" value="Genomic_DNA"/>
</dbReference>
<name>A0A4V1QSU5_9MICO</name>
<sequence length="113" mass="11824">MELIAEFTAIAGREEEVERLLLALATDVRHESGCLDFTPHRVVEAPSGPVFAAAAAATGPAPVGARFVVTEVYRDAAAFAEHLAAPYGADFNAALGPLIVERGSVLTFLSSLD</sequence>
<keyword evidence="3" id="KW-1185">Reference proteome</keyword>
<evidence type="ECO:0000313" key="3">
    <source>
        <dbReference type="Proteomes" id="UP000292935"/>
    </source>
</evidence>
<dbReference type="Proteomes" id="UP000292935">
    <property type="component" value="Unassembled WGS sequence"/>
</dbReference>
<dbReference type="OrthoDB" id="3695636at2"/>
<dbReference type="Pfam" id="PF03992">
    <property type="entry name" value="ABM"/>
    <property type="match status" value="1"/>
</dbReference>
<reference evidence="2 3" key="1">
    <citation type="submission" date="2019-01" db="EMBL/GenBank/DDBJ databases">
        <authorList>
            <person name="Li J."/>
        </authorList>
    </citation>
    <scope>NUCLEOTIDE SEQUENCE [LARGE SCALE GENOMIC DNA]</scope>
    <source>
        <strain evidence="2 3">CCUG 35506</strain>
    </source>
</reference>
<evidence type="ECO:0000313" key="2">
    <source>
        <dbReference type="EMBL" id="RXZ49613.1"/>
    </source>
</evidence>
<comment type="caution">
    <text evidence="2">The sequence shown here is derived from an EMBL/GenBank/DDBJ whole genome shotgun (WGS) entry which is preliminary data.</text>
</comment>
<proteinExistence type="predicted"/>
<accession>A0A4V1QSU5</accession>